<dbReference type="GO" id="GO:0016020">
    <property type="term" value="C:membrane"/>
    <property type="evidence" value="ECO:0007669"/>
    <property type="project" value="InterPro"/>
</dbReference>
<gene>
    <name evidence="3" type="ORF">GO755_05060</name>
</gene>
<accession>A0A7K1S6E8</accession>
<evidence type="ECO:0000256" key="1">
    <source>
        <dbReference type="SAM" id="Phobius"/>
    </source>
</evidence>
<dbReference type="Proteomes" id="UP000436006">
    <property type="component" value="Unassembled WGS sequence"/>
</dbReference>
<keyword evidence="1" id="KW-1133">Transmembrane helix</keyword>
<comment type="caution">
    <text evidence="3">The sequence shown here is derived from an EMBL/GenBank/DDBJ whole genome shotgun (WGS) entry which is preliminary data.</text>
</comment>
<sequence length="336" mass="38712">MKLLSRLDPSLIVAHTLLWTLFLLPSAPYYLERMSVSAAVITIGFMGLYFSLPVYANQLYFLPRFFFIGQRLTYLLLTLVVLLPYGWAGTWLFERIILEKPPIFSLIARCYTLTFAFGFIDQYVHRQKTQNRLLQLESQQARLELERLKAHVNPHFLFNTLHNLYTLTLKQSPQASDVVLRLASLMRYLFTTNHLDTVPLSEEVTYLEQYIALERLRLSSERAVITFLVQGPVNRVELPPMLLIPFVENAFKHGVEADTGQVFVTITLAVQEQEVFFEVENSKPPLVQDVPIMPQPTTGTGLSNVRQRLALLFTNRHRLTINEQPLAYKITLALQL</sequence>
<proteinExistence type="predicted"/>
<feature type="transmembrane region" description="Helical" evidence="1">
    <location>
        <begin position="103"/>
        <end position="124"/>
    </location>
</feature>
<dbReference type="InterPro" id="IPR050640">
    <property type="entry name" value="Bact_2-comp_sensor_kinase"/>
</dbReference>
<dbReference type="PANTHER" id="PTHR34220:SF7">
    <property type="entry name" value="SENSOR HISTIDINE KINASE YPDA"/>
    <property type="match status" value="1"/>
</dbReference>
<feature type="transmembrane region" description="Helical" evidence="1">
    <location>
        <begin position="37"/>
        <end position="60"/>
    </location>
</feature>
<keyword evidence="1" id="KW-0812">Transmembrane</keyword>
<dbReference type="EMBL" id="WPIN01000002">
    <property type="protein sequence ID" value="MVM29393.1"/>
    <property type="molecule type" value="Genomic_DNA"/>
</dbReference>
<evidence type="ECO:0000313" key="3">
    <source>
        <dbReference type="EMBL" id="MVM29393.1"/>
    </source>
</evidence>
<dbReference type="InterPro" id="IPR010559">
    <property type="entry name" value="Sig_transdc_His_kin_internal"/>
</dbReference>
<dbReference type="RefSeq" id="WP_157583666.1">
    <property type="nucleotide sequence ID" value="NZ_WPIN01000002.1"/>
</dbReference>
<dbReference type="SUPFAM" id="SSF55874">
    <property type="entry name" value="ATPase domain of HSP90 chaperone/DNA topoisomerase II/histidine kinase"/>
    <property type="match status" value="1"/>
</dbReference>
<dbReference type="Pfam" id="PF06580">
    <property type="entry name" value="His_kinase"/>
    <property type="match status" value="1"/>
</dbReference>
<dbReference type="GO" id="GO:0000155">
    <property type="term" value="F:phosphorelay sensor kinase activity"/>
    <property type="evidence" value="ECO:0007669"/>
    <property type="project" value="InterPro"/>
</dbReference>
<feature type="transmembrane region" description="Helical" evidence="1">
    <location>
        <begin position="12"/>
        <end position="31"/>
    </location>
</feature>
<organism evidence="3 4">
    <name type="scientific">Spirosoma arboris</name>
    <dbReference type="NCBI Taxonomy" id="2682092"/>
    <lineage>
        <taxon>Bacteria</taxon>
        <taxon>Pseudomonadati</taxon>
        <taxon>Bacteroidota</taxon>
        <taxon>Cytophagia</taxon>
        <taxon>Cytophagales</taxon>
        <taxon>Cytophagaceae</taxon>
        <taxon>Spirosoma</taxon>
    </lineage>
</organism>
<feature type="transmembrane region" description="Helical" evidence="1">
    <location>
        <begin position="72"/>
        <end position="91"/>
    </location>
</feature>
<dbReference type="AlphaFoldDB" id="A0A7K1S6E8"/>
<dbReference type="InterPro" id="IPR036890">
    <property type="entry name" value="HATPase_C_sf"/>
</dbReference>
<keyword evidence="1" id="KW-0472">Membrane</keyword>
<reference evidence="3 4" key="1">
    <citation type="submission" date="2019-12" db="EMBL/GenBank/DDBJ databases">
        <title>Spirosoma sp. HMF4905 genome sequencing and assembly.</title>
        <authorList>
            <person name="Kang H."/>
            <person name="Cha I."/>
            <person name="Kim H."/>
            <person name="Joh K."/>
        </authorList>
    </citation>
    <scope>NUCLEOTIDE SEQUENCE [LARGE SCALE GENOMIC DNA]</scope>
    <source>
        <strain evidence="3 4">HMF4905</strain>
    </source>
</reference>
<dbReference type="Gene3D" id="3.30.565.10">
    <property type="entry name" value="Histidine kinase-like ATPase, C-terminal domain"/>
    <property type="match status" value="1"/>
</dbReference>
<feature type="domain" description="Signal transduction histidine kinase internal region" evidence="2">
    <location>
        <begin position="144"/>
        <end position="219"/>
    </location>
</feature>
<dbReference type="PANTHER" id="PTHR34220">
    <property type="entry name" value="SENSOR HISTIDINE KINASE YPDA"/>
    <property type="match status" value="1"/>
</dbReference>
<evidence type="ECO:0000259" key="2">
    <source>
        <dbReference type="Pfam" id="PF06580"/>
    </source>
</evidence>
<name>A0A7K1S6E8_9BACT</name>
<evidence type="ECO:0000313" key="4">
    <source>
        <dbReference type="Proteomes" id="UP000436006"/>
    </source>
</evidence>
<keyword evidence="4" id="KW-1185">Reference proteome</keyword>
<protein>
    <recommendedName>
        <fullName evidence="2">Signal transduction histidine kinase internal region domain-containing protein</fullName>
    </recommendedName>
</protein>